<feature type="transmembrane region" description="Helical" evidence="1">
    <location>
        <begin position="25"/>
        <end position="44"/>
    </location>
</feature>
<reference evidence="2 3" key="1">
    <citation type="submission" date="2021-06" db="EMBL/GenBank/DDBJ databases">
        <title>Caerostris darwini draft genome.</title>
        <authorList>
            <person name="Kono N."/>
            <person name="Arakawa K."/>
        </authorList>
    </citation>
    <scope>NUCLEOTIDE SEQUENCE [LARGE SCALE GENOMIC DNA]</scope>
</reference>
<dbReference type="AlphaFoldDB" id="A0AAV4UV53"/>
<evidence type="ECO:0000313" key="2">
    <source>
        <dbReference type="EMBL" id="GIY61618.1"/>
    </source>
</evidence>
<accession>A0AAV4UV53</accession>
<feature type="transmembrane region" description="Helical" evidence="1">
    <location>
        <begin position="56"/>
        <end position="80"/>
    </location>
</feature>
<evidence type="ECO:0000256" key="1">
    <source>
        <dbReference type="SAM" id="Phobius"/>
    </source>
</evidence>
<keyword evidence="3" id="KW-1185">Reference proteome</keyword>
<keyword evidence="1" id="KW-0812">Transmembrane</keyword>
<keyword evidence="1" id="KW-1133">Transmembrane helix</keyword>
<evidence type="ECO:0000313" key="3">
    <source>
        <dbReference type="Proteomes" id="UP001054837"/>
    </source>
</evidence>
<keyword evidence="1" id="KW-0472">Membrane</keyword>
<dbReference type="Proteomes" id="UP001054837">
    <property type="component" value="Unassembled WGS sequence"/>
</dbReference>
<proteinExistence type="predicted"/>
<dbReference type="EMBL" id="BPLQ01011962">
    <property type="protein sequence ID" value="GIY61618.1"/>
    <property type="molecule type" value="Genomic_DNA"/>
</dbReference>
<sequence>MVLLHEKTICETSSEFALNSCFCRVIELISSIICVGLFALCFELSKLLKEKLKFNWHLFGISAAGAAAILASLCIIMGMIEYNKRAWIPDYEDSRQKCRNVQRT</sequence>
<name>A0AAV4UV53_9ARAC</name>
<gene>
    <name evidence="2" type="ORF">CDAR_588671</name>
</gene>
<comment type="caution">
    <text evidence="2">The sequence shown here is derived from an EMBL/GenBank/DDBJ whole genome shotgun (WGS) entry which is preliminary data.</text>
</comment>
<organism evidence="2 3">
    <name type="scientific">Caerostris darwini</name>
    <dbReference type="NCBI Taxonomy" id="1538125"/>
    <lineage>
        <taxon>Eukaryota</taxon>
        <taxon>Metazoa</taxon>
        <taxon>Ecdysozoa</taxon>
        <taxon>Arthropoda</taxon>
        <taxon>Chelicerata</taxon>
        <taxon>Arachnida</taxon>
        <taxon>Araneae</taxon>
        <taxon>Araneomorphae</taxon>
        <taxon>Entelegynae</taxon>
        <taxon>Araneoidea</taxon>
        <taxon>Araneidae</taxon>
        <taxon>Caerostris</taxon>
    </lineage>
</organism>
<protein>
    <submittedName>
        <fullName evidence="2">Uncharacterized protein</fullName>
    </submittedName>
</protein>